<keyword evidence="2" id="KW-1185">Reference proteome</keyword>
<name>A0A1U7H9X6_9CHRO</name>
<evidence type="ECO:0000313" key="1">
    <source>
        <dbReference type="EMBL" id="OKH20380.1"/>
    </source>
</evidence>
<comment type="caution">
    <text evidence="1">The sequence shown here is derived from an EMBL/GenBank/DDBJ whole genome shotgun (WGS) entry which is preliminary data.</text>
</comment>
<dbReference type="Proteomes" id="UP000185984">
    <property type="component" value="Unassembled WGS sequence"/>
</dbReference>
<dbReference type="AlphaFoldDB" id="A0A1U7H9X6"/>
<dbReference type="EMBL" id="MRCC01000043">
    <property type="protein sequence ID" value="OKH20380.1"/>
    <property type="molecule type" value="Genomic_DNA"/>
</dbReference>
<dbReference type="STRING" id="247279.NIES1031_23095"/>
<dbReference type="SUPFAM" id="SSF46689">
    <property type="entry name" value="Homeodomain-like"/>
    <property type="match status" value="1"/>
</dbReference>
<dbReference type="InterPro" id="IPR009057">
    <property type="entry name" value="Homeodomain-like_sf"/>
</dbReference>
<gene>
    <name evidence="1" type="ORF">NIES1031_23095</name>
</gene>
<proteinExistence type="predicted"/>
<organism evidence="1 2">
    <name type="scientific">Chroogloeocystis siderophila 5.2 s.c.1</name>
    <dbReference type="NCBI Taxonomy" id="247279"/>
    <lineage>
        <taxon>Bacteria</taxon>
        <taxon>Bacillati</taxon>
        <taxon>Cyanobacteriota</taxon>
        <taxon>Cyanophyceae</taxon>
        <taxon>Oscillatoriophycideae</taxon>
        <taxon>Chroococcales</taxon>
        <taxon>Chroococcaceae</taxon>
        <taxon>Chroogloeocystis</taxon>
    </lineage>
</organism>
<reference evidence="1 2" key="1">
    <citation type="submission" date="2016-11" db="EMBL/GenBank/DDBJ databases">
        <title>Draft Genome Sequences of Nine Cyanobacterial Strains from Diverse Habitats.</title>
        <authorList>
            <person name="Zhu T."/>
            <person name="Hou S."/>
            <person name="Lu X."/>
            <person name="Hess W.R."/>
        </authorList>
    </citation>
    <scope>NUCLEOTIDE SEQUENCE [LARGE SCALE GENOMIC DNA]</scope>
    <source>
        <strain evidence="1 2">5.2 s.c.1</strain>
    </source>
</reference>
<evidence type="ECO:0000313" key="2">
    <source>
        <dbReference type="Proteomes" id="UP000185984"/>
    </source>
</evidence>
<sequence>MAGVYKLDISESEEDLKRLLREQKTASSKERVQLLYLLKSKQAETVQQAAQLLGRNRVSVQKWLRRYRTGGLAAMLERKVPSGRRRVVPAWAEVVLHKRLQQPEGFDGYQAICDWLETQLELEVKYKTMHKLVHYRLQASPKVPRPVSVEQSARMDAYKKTEREPQYAGVVCALGAGWERHGAVFLQE</sequence>
<accession>A0A1U7H9X6</accession>
<dbReference type="Pfam" id="PF13384">
    <property type="entry name" value="HTH_23"/>
    <property type="match status" value="1"/>
</dbReference>
<protein>
    <submittedName>
        <fullName evidence="1">Transposase</fullName>
    </submittedName>
</protein>